<comment type="caution">
    <text evidence="4">The sequence shown here is derived from an EMBL/GenBank/DDBJ whole genome shotgun (WGS) entry which is preliminary data.</text>
</comment>
<dbReference type="Proteomes" id="UP000019141">
    <property type="component" value="Unassembled WGS sequence"/>
</dbReference>
<sequence>MCFKTQAKATDPIMLPTFMGIGAPKAGTTWLYHCLREHPDIFMTSVKETRFFDYGTIDGRMAEYHAHFAGSGRYAVRGEFSTRYLTSCRAPQRIQHHLPDIRLIVAVRNPVEQVYSHYWHLVRQNFHQWHHDCLPHSFEAALKQYPEALLEPASYDKHLQRWQQYFDASQLLILFYEDICRQPQDILQTVYSFLGAEPDVKPPSLQAHNSSVRRGASPRTAGLGQLYALLYGVWSRHIAYRCKQYLGTRTVARLQDRLKLRIWAEFVFMHPGYPSMQPDTRARLRAFFEPDIRGLSERTGRDLSHWQ</sequence>
<gene>
    <name evidence="4" type="ORF">ETSY1_19365</name>
</gene>
<feature type="domain" description="Sulfotransferase" evidence="3">
    <location>
        <begin position="21"/>
        <end position="200"/>
    </location>
</feature>
<dbReference type="SUPFAM" id="SSF52540">
    <property type="entry name" value="P-loop containing nucleoside triphosphate hydrolases"/>
    <property type="match status" value="1"/>
</dbReference>
<protein>
    <recommendedName>
        <fullName evidence="3">Sulfotransferase domain-containing protein</fullName>
    </recommendedName>
</protein>
<dbReference type="HOGENOM" id="CLU_017703_1_1_7"/>
<keyword evidence="5" id="KW-1185">Reference proteome</keyword>
<evidence type="ECO:0000259" key="3">
    <source>
        <dbReference type="Pfam" id="PF00685"/>
    </source>
</evidence>
<dbReference type="InterPro" id="IPR000863">
    <property type="entry name" value="Sulfotransferase_dom"/>
</dbReference>
<evidence type="ECO:0000256" key="2">
    <source>
        <dbReference type="ARBA" id="ARBA00023180"/>
    </source>
</evidence>
<reference evidence="4 5" key="1">
    <citation type="journal article" date="2014" name="Nature">
        <title>An environmental bacterial taxon with a large and distinct metabolic repertoire.</title>
        <authorList>
            <person name="Wilson M.C."/>
            <person name="Mori T."/>
            <person name="Ruckert C."/>
            <person name="Uria A.R."/>
            <person name="Helf M.J."/>
            <person name="Takada K."/>
            <person name="Gernert C."/>
            <person name="Steffens U.A."/>
            <person name="Heycke N."/>
            <person name="Schmitt S."/>
            <person name="Rinke C."/>
            <person name="Helfrich E.J."/>
            <person name="Brachmann A.O."/>
            <person name="Gurgui C."/>
            <person name="Wakimoto T."/>
            <person name="Kracht M."/>
            <person name="Crusemann M."/>
            <person name="Hentschel U."/>
            <person name="Abe I."/>
            <person name="Matsunaga S."/>
            <person name="Kalinowski J."/>
            <person name="Takeyama H."/>
            <person name="Piel J."/>
        </authorList>
    </citation>
    <scope>NUCLEOTIDE SEQUENCE [LARGE SCALE GENOMIC DNA]</scope>
    <source>
        <strain evidence="5">TSY1</strain>
    </source>
</reference>
<name>W4LK02_ENTF1</name>
<proteinExistence type="predicted"/>
<dbReference type="EMBL" id="AZHW01000567">
    <property type="protein sequence ID" value="ETW98282.1"/>
    <property type="molecule type" value="Genomic_DNA"/>
</dbReference>
<evidence type="ECO:0000256" key="1">
    <source>
        <dbReference type="ARBA" id="ARBA00022679"/>
    </source>
</evidence>
<dbReference type="InterPro" id="IPR037359">
    <property type="entry name" value="NST/OST"/>
</dbReference>
<dbReference type="PANTHER" id="PTHR10605">
    <property type="entry name" value="HEPARAN SULFATE SULFOTRANSFERASE"/>
    <property type="match status" value="1"/>
</dbReference>
<dbReference type="GO" id="GO:0008146">
    <property type="term" value="F:sulfotransferase activity"/>
    <property type="evidence" value="ECO:0007669"/>
    <property type="project" value="InterPro"/>
</dbReference>
<accession>W4LK02</accession>
<evidence type="ECO:0000313" key="5">
    <source>
        <dbReference type="Proteomes" id="UP000019141"/>
    </source>
</evidence>
<dbReference type="AlphaFoldDB" id="W4LK02"/>
<organism evidence="4 5">
    <name type="scientific">Entotheonella factor</name>
    <dbReference type="NCBI Taxonomy" id="1429438"/>
    <lineage>
        <taxon>Bacteria</taxon>
        <taxon>Pseudomonadati</taxon>
        <taxon>Nitrospinota/Tectimicrobiota group</taxon>
        <taxon>Candidatus Tectimicrobiota</taxon>
        <taxon>Candidatus Entotheonellia</taxon>
        <taxon>Candidatus Entotheonellales</taxon>
        <taxon>Candidatus Entotheonellaceae</taxon>
        <taxon>Candidatus Entotheonella</taxon>
    </lineage>
</organism>
<evidence type="ECO:0000313" key="4">
    <source>
        <dbReference type="EMBL" id="ETW98282.1"/>
    </source>
</evidence>
<dbReference type="PANTHER" id="PTHR10605:SF56">
    <property type="entry name" value="BIFUNCTIONAL HEPARAN SULFATE N-DEACETYLASE_N-SULFOTRANSFERASE"/>
    <property type="match status" value="1"/>
</dbReference>
<keyword evidence="2" id="KW-0325">Glycoprotein</keyword>
<dbReference type="InterPro" id="IPR027417">
    <property type="entry name" value="P-loop_NTPase"/>
</dbReference>
<dbReference type="Pfam" id="PF00685">
    <property type="entry name" value="Sulfotransfer_1"/>
    <property type="match status" value="1"/>
</dbReference>
<keyword evidence="1" id="KW-0808">Transferase</keyword>
<dbReference type="Gene3D" id="3.40.50.300">
    <property type="entry name" value="P-loop containing nucleotide triphosphate hydrolases"/>
    <property type="match status" value="1"/>
</dbReference>